<feature type="domain" description="Antitoxin Xre-like helix-turn-helix" evidence="2">
    <location>
        <begin position="7"/>
        <end position="70"/>
    </location>
</feature>
<name>A0A2Y9AZ14_9RHOB</name>
<gene>
    <name evidence="3" type="ORF">BCF38_11057</name>
    <name evidence="4" type="ORF">SAMN05421539_11057</name>
</gene>
<organism evidence="4 6">
    <name type="scientific">Jannaschia seohaensis</name>
    <dbReference type="NCBI Taxonomy" id="475081"/>
    <lineage>
        <taxon>Bacteria</taxon>
        <taxon>Pseudomonadati</taxon>
        <taxon>Pseudomonadota</taxon>
        <taxon>Alphaproteobacteria</taxon>
        <taxon>Rhodobacterales</taxon>
        <taxon>Roseobacteraceae</taxon>
        <taxon>Jannaschia</taxon>
    </lineage>
</organism>
<dbReference type="RefSeq" id="WP_109565527.1">
    <property type="nucleotide sequence ID" value="NZ_QGDJ01000010.1"/>
</dbReference>
<evidence type="ECO:0000313" key="4">
    <source>
        <dbReference type="EMBL" id="SSA49530.1"/>
    </source>
</evidence>
<accession>A0A2Y9AZ14</accession>
<dbReference type="InterPro" id="IPR046847">
    <property type="entry name" value="Xre-like_HTH"/>
</dbReference>
<feature type="domain" description="Antitoxin Xre/MbcA/ParS-like toxin-binding" evidence="1">
    <location>
        <begin position="84"/>
        <end position="128"/>
    </location>
</feature>
<evidence type="ECO:0000313" key="6">
    <source>
        <dbReference type="Proteomes" id="UP000251571"/>
    </source>
</evidence>
<dbReference type="Proteomes" id="UP000251571">
    <property type="component" value="Unassembled WGS sequence"/>
</dbReference>
<dbReference type="AlphaFoldDB" id="A0A2Y9AZ14"/>
<keyword evidence="5" id="KW-1185">Reference proteome</keyword>
<dbReference type="OrthoDB" id="117888at2"/>
<dbReference type="Pfam" id="PF20432">
    <property type="entry name" value="Xre-like-HTH"/>
    <property type="match status" value="1"/>
</dbReference>
<dbReference type="EMBL" id="QGDJ01000010">
    <property type="protein sequence ID" value="PWJ15837.1"/>
    <property type="molecule type" value="Genomic_DNA"/>
</dbReference>
<evidence type="ECO:0000313" key="3">
    <source>
        <dbReference type="EMBL" id="PWJ15837.1"/>
    </source>
</evidence>
<dbReference type="Pfam" id="PF09722">
    <property type="entry name" value="Xre_MbcA_ParS_C"/>
    <property type="match status" value="1"/>
</dbReference>
<dbReference type="GO" id="GO:0003677">
    <property type="term" value="F:DNA binding"/>
    <property type="evidence" value="ECO:0007669"/>
    <property type="project" value="InterPro"/>
</dbReference>
<reference evidence="4 6" key="1">
    <citation type="submission" date="2016-10" db="EMBL/GenBank/DDBJ databases">
        <authorList>
            <person name="Cai Z."/>
        </authorList>
    </citation>
    <scope>NUCLEOTIDE SEQUENCE [LARGE SCALE GENOMIC DNA]</scope>
    <source>
        <strain evidence="4 6">DSM 25227</strain>
    </source>
</reference>
<reference evidence="3 5" key="2">
    <citation type="submission" date="2018-03" db="EMBL/GenBank/DDBJ databases">
        <title>Genomic Encyclopedia of Archaeal and Bacterial Type Strains, Phase II (KMG-II): from individual species to whole genera.</title>
        <authorList>
            <person name="Goeker M."/>
        </authorList>
    </citation>
    <scope>NUCLEOTIDE SEQUENCE [LARGE SCALE GENOMIC DNA]</scope>
    <source>
        <strain evidence="3 5">DSM 25227</strain>
    </source>
</reference>
<evidence type="ECO:0000313" key="5">
    <source>
        <dbReference type="Proteomes" id="UP000245839"/>
    </source>
</evidence>
<protein>
    <submittedName>
        <fullName evidence="3">Uncharacterized protein DUF2384</fullName>
    </submittedName>
</protein>
<dbReference type="EMBL" id="UETC01000010">
    <property type="protein sequence ID" value="SSA49530.1"/>
    <property type="molecule type" value="Genomic_DNA"/>
</dbReference>
<evidence type="ECO:0000259" key="1">
    <source>
        <dbReference type="Pfam" id="PF09722"/>
    </source>
</evidence>
<evidence type="ECO:0000259" key="2">
    <source>
        <dbReference type="Pfam" id="PF20432"/>
    </source>
</evidence>
<dbReference type="InterPro" id="IPR024467">
    <property type="entry name" value="Xre/MbcA/ParS-like_toxin-bd"/>
</dbReference>
<sequence>MESPVLDRAAPDRQGVALKAFARIVGAWSLTLREAAALADMSESTWKRAKKPGFSGDLTRDQMLRLSALIGLYKSLELYFDAPISRDWVKLPNQGPEFDGARPVDAMIEGGLPKILRVRAYVDALRGGV</sequence>
<dbReference type="Proteomes" id="UP000245839">
    <property type="component" value="Unassembled WGS sequence"/>
</dbReference>
<proteinExistence type="predicted"/>